<dbReference type="Pfam" id="PF13788">
    <property type="entry name" value="DUF4180"/>
    <property type="match status" value="1"/>
</dbReference>
<protein>
    <submittedName>
        <fullName evidence="2">DUF4180 domain-containing protein</fullName>
    </submittedName>
</protein>
<evidence type="ECO:0000259" key="1">
    <source>
        <dbReference type="Pfam" id="PF13788"/>
    </source>
</evidence>
<evidence type="ECO:0000313" key="3">
    <source>
        <dbReference type="Proteomes" id="UP000264141"/>
    </source>
</evidence>
<reference evidence="2 3" key="1">
    <citation type="journal article" date="2018" name="Nat. Biotechnol.">
        <title>A standardized bacterial taxonomy based on genome phylogeny substantially revises the tree of life.</title>
        <authorList>
            <person name="Parks D.H."/>
            <person name="Chuvochina M."/>
            <person name="Waite D.W."/>
            <person name="Rinke C."/>
            <person name="Skarshewski A."/>
            <person name="Chaumeil P.A."/>
            <person name="Hugenholtz P."/>
        </authorList>
    </citation>
    <scope>NUCLEOTIDE SEQUENCE [LARGE SCALE GENOMIC DNA]</scope>
    <source>
        <strain evidence="2">UBA8781</strain>
    </source>
</reference>
<dbReference type="STRING" id="229919.GCA_001050195_01969"/>
<organism evidence="2 3">
    <name type="scientific">Anaerolinea thermolimosa</name>
    <dbReference type="NCBI Taxonomy" id="229919"/>
    <lineage>
        <taxon>Bacteria</taxon>
        <taxon>Bacillati</taxon>
        <taxon>Chloroflexota</taxon>
        <taxon>Anaerolineae</taxon>
        <taxon>Anaerolineales</taxon>
        <taxon>Anaerolineaceae</taxon>
        <taxon>Anaerolinea</taxon>
    </lineage>
</organism>
<sequence length="132" mass="15029">MTQLFPFWRFPLINYVLRQKLYGTYLECEPQGGVIQTESDALDLIAACGENETSNLLIHAENLPEAFYDLRTGFAGAILLKFSNYRLRVAAILDPVKSSRGRFGEMALETNRGNQFRIFPDVESAETWLLHP</sequence>
<dbReference type="AlphaFoldDB" id="A0A3D1JHT2"/>
<dbReference type="OrthoDB" id="8595425at2"/>
<gene>
    <name evidence="2" type="ORF">DEQ80_09305</name>
</gene>
<dbReference type="EMBL" id="DPBP01000037">
    <property type="protein sequence ID" value="HCE18043.1"/>
    <property type="molecule type" value="Genomic_DNA"/>
</dbReference>
<accession>A0A3D1JHT2</accession>
<dbReference type="InterPro" id="IPR025438">
    <property type="entry name" value="DUF4180"/>
</dbReference>
<comment type="caution">
    <text evidence="2">The sequence shown here is derived from an EMBL/GenBank/DDBJ whole genome shotgun (WGS) entry which is preliminary data.</text>
</comment>
<name>A0A3D1JHT2_9CHLR</name>
<feature type="domain" description="DUF4180" evidence="1">
    <location>
        <begin position="24"/>
        <end position="129"/>
    </location>
</feature>
<evidence type="ECO:0000313" key="2">
    <source>
        <dbReference type="EMBL" id="HCE18043.1"/>
    </source>
</evidence>
<dbReference type="Proteomes" id="UP000264141">
    <property type="component" value="Unassembled WGS sequence"/>
</dbReference>
<proteinExistence type="predicted"/>